<proteinExistence type="predicted"/>
<gene>
    <name evidence="2" type="ORF">HG15A2_14390</name>
</gene>
<organism evidence="2 3">
    <name type="scientific">Adhaeretor mobilis</name>
    <dbReference type="NCBI Taxonomy" id="1930276"/>
    <lineage>
        <taxon>Bacteria</taxon>
        <taxon>Pseudomonadati</taxon>
        <taxon>Planctomycetota</taxon>
        <taxon>Planctomycetia</taxon>
        <taxon>Pirellulales</taxon>
        <taxon>Lacipirellulaceae</taxon>
        <taxon>Adhaeretor</taxon>
    </lineage>
</organism>
<dbReference type="KEGG" id="amob:HG15A2_14390"/>
<evidence type="ECO:0000313" key="3">
    <source>
        <dbReference type="Proteomes" id="UP000319852"/>
    </source>
</evidence>
<dbReference type="Proteomes" id="UP000319852">
    <property type="component" value="Chromosome"/>
</dbReference>
<accession>A0A517MTG5</accession>
<sequence>MLLTGFYSQIWLPTERTDIMDNGGSTTMESLKSKTESFSK</sequence>
<feature type="compositionally biased region" description="Basic and acidic residues" evidence="1">
    <location>
        <begin position="31"/>
        <end position="40"/>
    </location>
</feature>
<name>A0A517MTG5_9BACT</name>
<evidence type="ECO:0000256" key="1">
    <source>
        <dbReference type="SAM" id="MobiDB-lite"/>
    </source>
</evidence>
<feature type="region of interest" description="Disordered" evidence="1">
    <location>
        <begin position="18"/>
        <end position="40"/>
    </location>
</feature>
<reference evidence="2 3" key="1">
    <citation type="submission" date="2019-02" db="EMBL/GenBank/DDBJ databases">
        <title>Deep-cultivation of Planctomycetes and their phenomic and genomic characterization uncovers novel biology.</title>
        <authorList>
            <person name="Wiegand S."/>
            <person name="Jogler M."/>
            <person name="Boedeker C."/>
            <person name="Pinto D."/>
            <person name="Vollmers J."/>
            <person name="Rivas-Marin E."/>
            <person name="Kohn T."/>
            <person name="Peeters S.H."/>
            <person name="Heuer A."/>
            <person name="Rast P."/>
            <person name="Oberbeckmann S."/>
            <person name="Bunk B."/>
            <person name="Jeske O."/>
            <person name="Meyerdierks A."/>
            <person name="Storesund J.E."/>
            <person name="Kallscheuer N."/>
            <person name="Luecker S."/>
            <person name="Lage O.M."/>
            <person name="Pohl T."/>
            <person name="Merkel B.J."/>
            <person name="Hornburger P."/>
            <person name="Mueller R.-W."/>
            <person name="Bruemmer F."/>
            <person name="Labrenz M."/>
            <person name="Spormann A.M."/>
            <person name="Op den Camp H."/>
            <person name="Overmann J."/>
            <person name="Amann R."/>
            <person name="Jetten M.S.M."/>
            <person name="Mascher T."/>
            <person name="Medema M.H."/>
            <person name="Devos D.P."/>
            <person name="Kaster A.-K."/>
            <person name="Ovreas L."/>
            <person name="Rohde M."/>
            <person name="Galperin M.Y."/>
            <person name="Jogler C."/>
        </authorList>
    </citation>
    <scope>NUCLEOTIDE SEQUENCE [LARGE SCALE GENOMIC DNA]</scope>
    <source>
        <strain evidence="2 3">HG15A2</strain>
    </source>
</reference>
<keyword evidence="3" id="KW-1185">Reference proteome</keyword>
<evidence type="ECO:0000313" key="2">
    <source>
        <dbReference type="EMBL" id="QDS98166.1"/>
    </source>
</evidence>
<dbReference type="AlphaFoldDB" id="A0A517MTG5"/>
<dbReference type="EMBL" id="CP036263">
    <property type="protein sequence ID" value="QDS98166.1"/>
    <property type="molecule type" value="Genomic_DNA"/>
</dbReference>
<protein>
    <submittedName>
        <fullName evidence="2">Uncharacterized protein</fullName>
    </submittedName>
</protein>